<dbReference type="InterPro" id="IPR045611">
    <property type="entry name" value="DUF6449"/>
</dbReference>
<proteinExistence type="predicted"/>
<feature type="transmembrane region" description="Helical" evidence="1">
    <location>
        <begin position="20"/>
        <end position="39"/>
    </location>
</feature>
<name>G5IE20_9FIRM</name>
<keyword evidence="1" id="KW-1133">Transmembrane helix</keyword>
<feature type="transmembrane region" description="Helical" evidence="1">
    <location>
        <begin position="149"/>
        <end position="173"/>
    </location>
</feature>
<evidence type="ECO:0000256" key="1">
    <source>
        <dbReference type="SAM" id="Phobius"/>
    </source>
</evidence>
<feature type="transmembrane region" description="Helical" evidence="1">
    <location>
        <begin position="113"/>
        <end position="137"/>
    </location>
</feature>
<sequence length="638" mass="72565">MTSKNLCFKLMREDLKRRIWTVALLMLTFFFCIVIPVFYSGSRPMDEFTDALMWLNNVRDEVWEIVGAENPFIVMTMIVAAIVCGVSGFSYLHAAKKVDFYHSIPVKREQLFLASYLNGILMMAAVYLLNLLIAMIGASTFGVGFGETFSVAMMAFFFHMAFYCLMYTTVVLAMMLTGNVIIALLGTLVFYSYGPLVTALFSGYMSSWFQTFSYTDGLNDKLEFLMVHTSPFGYYMTKIDSYGEESVAAVVLATCLIAALLAVGACLLYRLRPSESAGRAMAFKKTMAPIKILLVMPLALAFSLFFYMLRSSFGWAIFGVLCGALIVHCLMEIIYHFDFRKLFSHKVHLAVCIVAGLLIVCGFRFDWFGYDSYLPKENQVKSASVYLRSLDNWVTYGYVQEPRYEDGYYRWNYQSGEAFIREYMKLEQTAEVIAMAEEGIAYNKNVKNQQWSDYNDYEEYMGFNVEYTLNSGRVVSRIYSAPVSAIEDSLRQIYNSPAYKKGVYPILSQTADETVRANFQQYDKIAGIVEGGASAELLKAYQEDLESLTYETREKELPIGTIQFVTTIMDKALTGRENDSSNGYYYSRDIADRCYYPVYPSFTKTLELLEKNGVTVEHGLSSSNVEKIEIWDYSGGRE</sequence>
<dbReference type="HOGENOM" id="CLU_017352_0_0_9"/>
<feature type="transmembrane region" description="Helical" evidence="1">
    <location>
        <begin position="290"/>
        <end position="309"/>
    </location>
</feature>
<dbReference type="PATRIC" id="fig|742737.3.peg.1771"/>
<dbReference type="AlphaFoldDB" id="G5IE20"/>
<dbReference type="Proteomes" id="UP000005384">
    <property type="component" value="Unassembled WGS sequence"/>
</dbReference>
<dbReference type="OrthoDB" id="1643401at2"/>
<feature type="transmembrane region" description="Helical" evidence="1">
    <location>
        <begin position="347"/>
        <end position="370"/>
    </location>
</feature>
<dbReference type="RefSeq" id="WP_006779730.1">
    <property type="nucleotide sequence ID" value="NZ_CP040506.1"/>
</dbReference>
<evidence type="ECO:0000313" key="3">
    <source>
        <dbReference type="EMBL" id="EHI60256.1"/>
    </source>
</evidence>
<feature type="transmembrane region" description="Helical" evidence="1">
    <location>
        <begin position="180"/>
        <end position="204"/>
    </location>
</feature>
<protein>
    <recommendedName>
        <fullName evidence="2">DUF6449 domain-containing protein</fullName>
    </recommendedName>
</protein>
<feature type="domain" description="DUF6449" evidence="2">
    <location>
        <begin position="467"/>
        <end position="613"/>
    </location>
</feature>
<evidence type="ECO:0000313" key="4">
    <source>
        <dbReference type="Proteomes" id="UP000005384"/>
    </source>
</evidence>
<feature type="transmembrane region" description="Helical" evidence="1">
    <location>
        <begin position="315"/>
        <end position="335"/>
    </location>
</feature>
<dbReference type="Pfam" id="PF20047">
    <property type="entry name" value="DUF6449"/>
    <property type="match status" value="1"/>
</dbReference>
<reference evidence="3 4" key="1">
    <citation type="submission" date="2011-08" db="EMBL/GenBank/DDBJ databases">
        <title>The Genome Sequence of Clostridium hathewayi WAL-18680.</title>
        <authorList>
            <consortium name="The Broad Institute Genome Sequencing Platform"/>
            <person name="Earl A."/>
            <person name="Ward D."/>
            <person name="Feldgarden M."/>
            <person name="Gevers D."/>
            <person name="Finegold S.M."/>
            <person name="Summanen P.H."/>
            <person name="Molitoris D.R."/>
            <person name="Song M."/>
            <person name="Daigneault M."/>
            <person name="Allen-Vercoe E."/>
            <person name="Young S.K."/>
            <person name="Zeng Q."/>
            <person name="Gargeya S."/>
            <person name="Fitzgerald M."/>
            <person name="Haas B."/>
            <person name="Abouelleil A."/>
            <person name="Alvarado L."/>
            <person name="Arachchi H.M."/>
            <person name="Berlin A."/>
            <person name="Brown A."/>
            <person name="Chapman S.B."/>
            <person name="Chen Z."/>
            <person name="Dunbar C."/>
            <person name="Freedman E."/>
            <person name="Gearin G."/>
            <person name="Gellesch M."/>
            <person name="Goldberg J."/>
            <person name="Griggs A."/>
            <person name="Gujja S."/>
            <person name="Heiman D."/>
            <person name="Howarth C."/>
            <person name="Larson L."/>
            <person name="Lui A."/>
            <person name="MacDonald P.J.P."/>
            <person name="Montmayeur A."/>
            <person name="Murphy C."/>
            <person name="Neiman D."/>
            <person name="Pearson M."/>
            <person name="Priest M."/>
            <person name="Roberts A."/>
            <person name="Saif S."/>
            <person name="Shea T."/>
            <person name="Shenoy N."/>
            <person name="Sisk P."/>
            <person name="Stolte C."/>
            <person name="Sykes S."/>
            <person name="Wortman J."/>
            <person name="Nusbaum C."/>
            <person name="Birren B."/>
        </authorList>
    </citation>
    <scope>NUCLEOTIDE SEQUENCE [LARGE SCALE GENOMIC DNA]</scope>
    <source>
        <strain evidence="3 4">WAL-18680</strain>
    </source>
</reference>
<keyword evidence="1" id="KW-0472">Membrane</keyword>
<dbReference type="EMBL" id="ADLN01000029">
    <property type="protein sequence ID" value="EHI60256.1"/>
    <property type="molecule type" value="Genomic_DNA"/>
</dbReference>
<organism evidence="3 4">
    <name type="scientific">Hungatella hathewayi WAL-18680</name>
    <dbReference type="NCBI Taxonomy" id="742737"/>
    <lineage>
        <taxon>Bacteria</taxon>
        <taxon>Bacillati</taxon>
        <taxon>Bacillota</taxon>
        <taxon>Clostridia</taxon>
        <taxon>Lachnospirales</taxon>
        <taxon>Lachnospiraceae</taxon>
        <taxon>Hungatella</taxon>
    </lineage>
</organism>
<feature type="transmembrane region" description="Helical" evidence="1">
    <location>
        <begin position="72"/>
        <end position="92"/>
    </location>
</feature>
<keyword evidence="4" id="KW-1185">Reference proteome</keyword>
<evidence type="ECO:0000259" key="2">
    <source>
        <dbReference type="Pfam" id="PF20047"/>
    </source>
</evidence>
<keyword evidence="1" id="KW-0812">Transmembrane</keyword>
<gene>
    <name evidence="3" type="ORF">HMPREF9473_01747</name>
</gene>
<comment type="caution">
    <text evidence="3">The sequence shown here is derived from an EMBL/GenBank/DDBJ whole genome shotgun (WGS) entry which is preliminary data.</text>
</comment>
<accession>G5IE20</accession>
<feature type="transmembrane region" description="Helical" evidence="1">
    <location>
        <begin position="246"/>
        <end position="269"/>
    </location>
</feature>